<dbReference type="PROSITE" id="PS51257">
    <property type="entry name" value="PROKAR_LIPOPROTEIN"/>
    <property type="match status" value="1"/>
</dbReference>
<dbReference type="SUPFAM" id="SSF53850">
    <property type="entry name" value="Periplasmic binding protein-like II"/>
    <property type="match status" value="1"/>
</dbReference>
<comment type="similarity">
    <text evidence="1">Belongs to the bacterial solute-binding protein 1 family.</text>
</comment>
<organism evidence="4 5">
    <name type="scientific">Rhodococcoides kyotonense</name>
    <dbReference type="NCBI Taxonomy" id="398843"/>
    <lineage>
        <taxon>Bacteria</taxon>
        <taxon>Bacillati</taxon>
        <taxon>Actinomycetota</taxon>
        <taxon>Actinomycetes</taxon>
        <taxon>Mycobacteriales</taxon>
        <taxon>Nocardiaceae</taxon>
        <taxon>Rhodococcoides</taxon>
    </lineage>
</organism>
<keyword evidence="3" id="KW-0732">Signal</keyword>
<dbReference type="PANTHER" id="PTHR43649:SF34">
    <property type="entry name" value="ABC TRANSPORTER PERIPLASMIC-BINDING PROTEIN YCJN-RELATED"/>
    <property type="match status" value="1"/>
</dbReference>
<dbReference type="InterPro" id="IPR050490">
    <property type="entry name" value="Bact_solute-bd_prot1"/>
</dbReference>
<dbReference type="Proteomes" id="UP000077519">
    <property type="component" value="Unassembled WGS sequence"/>
</dbReference>
<gene>
    <name evidence="4" type="ORF">A3K89_22405</name>
</gene>
<dbReference type="AlphaFoldDB" id="A0A177YDT5"/>
<dbReference type="Gene3D" id="3.40.190.10">
    <property type="entry name" value="Periplasmic binding protein-like II"/>
    <property type="match status" value="2"/>
</dbReference>
<dbReference type="RefSeq" id="WP_068426973.1">
    <property type="nucleotide sequence ID" value="NZ_LVHI01000016.1"/>
</dbReference>
<keyword evidence="5" id="KW-1185">Reference proteome</keyword>
<evidence type="ECO:0000313" key="4">
    <source>
        <dbReference type="EMBL" id="OAK53692.1"/>
    </source>
</evidence>
<reference evidence="4 5" key="1">
    <citation type="submission" date="2016-03" db="EMBL/GenBank/DDBJ databases">
        <title>Genome sequence of Rhodococcus kyotonensis KB10.</title>
        <authorList>
            <person name="Jeong H."/>
            <person name="Hong C.E."/>
            <person name="Jo S.H."/>
            <person name="Park J.M."/>
        </authorList>
    </citation>
    <scope>NUCLEOTIDE SEQUENCE [LARGE SCALE GENOMIC DNA]</scope>
    <source>
        <strain evidence="4 5">KB10</strain>
    </source>
</reference>
<accession>A0A177YDT5</accession>
<comment type="caution">
    <text evidence="4">The sequence shown here is derived from an EMBL/GenBank/DDBJ whole genome shotgun (WGS) entry which is preliminary data.</text>
</comment>
<dbReference type="EMBL" id="LVHI01000016">
    <property type="protein sequence ID" value="OAK53692.1"/>
    <property type="molecule type" value="Genomic_DNA"/>
</dbReference>
<protein>
    <submittedName>
        <fullName evidence="4">Twin-arginine translocation pathway signal protein</fullName>
    </submittedName>
</protein>
<name>A0A177YDT5_9NOCA</name>
<keyword evidence="2" id="KW-0813">Transport</keyword>
<evidence type="ECO:0000256" key="3">
    <source>
        <dbReference type="ARBA" id="ARBA00022729"/>
    </source>
</evidence>
<dbReference type="InterPro" id="IPR006059">
    <property type="entry name" value="SBP"/>
</dbReference>
<dbReference type="PANTHER" id="PTHR43649">
    <property type="entry name" value="ARABINOSE-BINDING PROTEIN-RELATED"/>
    <property type="match status" value="1"/>
</dbReference>
<evidence type="ECO:0000313" key="5">
    <source>
        <dbReference type="Proteomes" id="UP000077519"/>
    </source>
</evidence>
<evidence type="ECO:0000256" key="2">
    <source>
        <dbReference type="ARBA" id="ARBA00022448"/>
    </source>
</evidence>
<dbReference type="Pfam" id="PF01547">
    <property type="entry name" value="SBP_bac_1"/>
    <property type="match status" value="1"/>
</dbReference>
<evidence type="ECO:0000256" key="1">
    <source>
        <dbReference type="ARBA" id="ARBA00008520"/>
    </source>
</evidence>
<proteinExistence type="inferred from homology"/>
<sequence>MLRAMGLAGIAAASVPILSSCGVGGGVDAVNGAGEVTGPFDWKAAQGTTLNILQTPHPYQQSFQPLLAEFEQLTGITINADLVPEADYFTKLNTELAGGTGKHDVFMLGAYFIWQYGPPGWLEDLGPWLQNSSATSDEYDFDDIYEGLRTSTSWDFEQGSPLGTGGQWALPWGFENNVVAYNKAYFDKNGITLPDTFDNFIQLAIDLTDRSQNRYGIATRGSKSWATIHPGFMTQYTREGAQDYVFENGELQARMNSDKAVAFTEKWIEMQHKAGPTSWTSYDYPNATGDLGDGTAMMVYDADSATYPKNKPGASAQAGNIGWYPGPAGPDGSYATNLWTWSLAMNSMSKNKHAAWLFMQWATGKEAMSKAVQGGIYADPVRKSVFDGVFKQQVADQAGYLETFETVIDQSKIQFTPQKKFFDTTQNWASALQDIYGGDDARSRLDGLAKTNTSKVNL</sequence>